<dbReference type="AlphaFoldDB" id="A0ABD2XFW3"/>
<feature type="compositionally biased region" description="Low complexity" evidence="1">
    <location>
        <begin position="514"/>
        <end position="532"/>
    </location>
</feature>
<feature type="compositionally biased region" description="Polar residues" evidence="1">
    <location>
        <begin position="740"/>
        <end position="791"/>
    </location>
</feature>
<name>A0ABD2XFW3_9HYME</name>
<reference evidence="2 3" key="1">
    <citation type="journal article" date="2024" name="bioRxiv">
        <title>A reference genome for Trichogramma kaykai: A tiny desert-dwelling parasitoid wasp with competing sex-ratio distorters.</title>
        <authorList>
            <person name="Culotta J."/>
            <person name="Lindsey A.R."/>
        </authorList>
    </citation>
    <scope>NUCLEOTIDE SEQUENCE [LARGE SCALE GENOMIC DNA]</scope>
    <source>
        <strain evidence="2 3">KSX58</strain>
    </source>
</reference>
<feature type="compositionally biased region" description="Polar residues" evidence="1">
    <location>
        <begin position="450"/>
        <end position="483"/>
    </location>
</feature>
<organism evidence="2 3">
    <name type="scientific">Trichogramma kaykai</name>
    <dbReference type="NCBI Taxonomy" id="54128"/>
    <lineage>
        <taxon>Eukaryota</taxon>
        <taxon>Metazoa</taxon>
        <taxon>Ecdysozoa</taxon>
        <taxon>Arthropoda</taxon>
        <taxon>Hexapoda</taxon>
        <taxon>Insecta</taxon>
        <taxon>Pterygota</taxon>
        <taxon>Neoptera</taxon>
        <taxon>Endopterygota</taxon>
        <taxon>Hymenoptera</taxon>
        <taxon>Apocrita</taxon>
        <taxon>Proctotrupomorpha</taxon>
        <taxon>Chalcidoidea</taxon>
        <taxon>Trichogrammatidae</taxon>
        <taxon>Trichogramma</taxon>
    </lineage>
</organism>
<dbReference type="Proteomes" id="UP001627154">
    <property type="component" value="Unassembled WGS sequence"/>
</dbReference>
<protein>
    <recommendedName>
        <fullName evidence="4">Tantalus-like domain-containing protein</fullName>
    </recommendedName>
</protein>
<feature type="compositionally biased region" description="Basic and acidic residues" evidence="1">
    <location>
        <begin position="533"/>
        <end position="544"/>
    </location>
</feature>
<evidence type="ECO:0000313" key="3">
    <source>
        <dbReference type="Proteomes" id="UP001627154"/>
    </source>
</evidence>
<feature type="compositionally biased region" description="Basic and acidic residues" evidence="1">
    <location>
        <begin position="691"/>
        <end position="702"/>
    </location>
</feature>
<feature type="compositionally biased region" description="Low complexity" evidence="1">
    <location>
        <begin position="614"/>
        <end position="628"/>
    </location>
</feature>
<feature type="compositionally biased region" description="Basic and acidic residues" evidence="1">
    <location>
        <begin position="942"/>
        <end position="951"/>
    </location>
</feature>
<feature type="region of interest" description="Disordered" evidence="1">
    <location>
        <begin position="934"/>
        <end position="956"/>
    </location>
</feature>
<feature type="compositionally biased region" description="Low complexity" evidence="1">
    <location>
        <begin position="231"/>
        <end position="241"/>
    </location>
</feature>
<dbReference type="EMBL" id="JBJJXI010000026">
    <property type="protein sequence ID" value="KAL3404302.1"/>
    <property type="molecule type" value="Genomic_DNA"/>
</dbReference>
<feature type="region of interest" description="Disordered" evidence="1">
    <location>
        <begin position="304"/>
        <end position="333"/>
    </location>
</feature>
<feature type="region of interest" description="Disordered" evidence="1">
    <location>
        <begin position="1"/>
        <end position="249"/>
    </location>
</feature>
<feature type="compositionally biased region" description="Basic residues" evidence="1">
    <location>
        <begin position="634"/>
        <end position="644"/>
    </location>
</feature>
<keyword evidence="3" id="KW-1185">Reference proteome</keyword>
<accession>A0ABD2XFW3</accession>
<evidence type="ECO:0000313" key="2">
    <source>
        <dbReference type="EMBL" id="KAL3404302.1"/>
    </source>
</evidence>
<feature type="compositionally biased region" description="Basic and acidic residues" evidence="1">
    <location>
        <begin position="647"/>
        <end position="665"/>
    </location>
</feature>
<feature type="compositionally biased region" description="Basic and acidic residues" evidence="1">
    <location>
        <begin position="720"/>
        <end position="736"/>
    </location>
</feature>
<sequence>MSPRRTRRGTIRETNNDSSVIDTSIKSTSSRRTTRRANKSQKVVDTDSDTQMEANSAAVDSSTAQNVTTVSTRKRRKTTIEASKTQDSFLSATLDESKTKNRSIKKPVRTPAASMRRTRTNKSQVEDIQLLMTGDEDSIVKNSEKNKKANSNSIEDLISGDEDEIPKKKSKIIKSKSSLLQKVTSKISKNSKKKQSSSDSSDSNVAADVTPKSSPLKLVLSPHRSSKTPKKSPMNPNSPKSHVQDVIKMLSVPRKLQILDSPASVSSDNSRVPRKLQLLDSPASISSDNSSISSDLNYKNSRRKSSILKEETNKNESSKLEGSHRRNLKFETSKVRTIRSKSPMITAIKKMIEENKSNKSNSSSPVSIVDCKTSNYPLVFEGTTKKSPTKVSFKDVPEVRLSPRVKLSKCVFLDQKSQLSKKSPKSDTLSSLNDNSDSLVTRSHTKKKNVLSNSTSKIETVSSSRNSLDSLTNTKKRLNNSLTKPRESRSLSFISGKMPKIFLNLGRSRKTPVKNSSLSSSKNQKIKSSSKNVLKEGNDSKKNSLIDSLLSSDSAVSPRVTLERLSQEEVNKYLNLKKTNLVNDTPAHLLEKKLLSLKPSNTSTPRDRVKRTLDTSSTKTKTKTNSLSVFGKSLKPKALKKLSPQKKPNDEPRLLEDESEPEYHDNSLINVSDIFDLDNSKKNNTFEVDDVDSKLPSLEKSKKNNTYELNEPKTPALKKKTNDGDQESKKNFKVHFDSTAFKTPSRKPTSISRVSTPGNVLHQKNTPSQIKTPINSHSNSSQLRRVNSVSASDKKTPISKGVRRSSSMSDVKSRKSTHEAQMASVNRLSRPKVIAAEKKLAPKSLIARRIPNFSEIHSKNFQKMESVVDMKKRVEERHTNLTANVPLSAKKVKPNQISSESKLKPAANDAVNGAIYTRFGFNKVRKNEAVDIISKKKGTSADSREKQRENTRSVLKGVRLNRRFEFQMKARSKNT</sequence>
<evidence type="ECO:0008006" key="4">
    <source>
        <dbReference type="Google" id="ProtNLM"/>
    </source>
</evidence>
<feature type="region of interest" description="Disordered" evidence="1">
    <location>
        <begin position="505"/>
        <end position="545"/>
    </location>
</feature>
<feature type="compositionally biased region" description="Basic and acidic residues" evidence="1">
    <location>
        <begin position="138"/>
        <end position="147"/>
    </location>
</feature>
<comment type="caution">
    <text evidence="2">The sequence shown here is derived from an EMBL/GenBank/DDBJ whole genome shotgun (WGS) entry which is preliminary data.</text>
</comment>
<feature type="region of interest" description="Disordered" evidence="1">
    <location>
        <begin position="690"/>
        <end position="825"/>
    </location>
</feature>
<feature type="compositionally biased region" description="Polar residues" evidence="1">
    <location>
        <begin position="49"/>
        <end position="66"/>
    </location>
</feature>
<feature type="compositionally biased region" description="Polar residues" evidence="1">
    <location>
        <begin position="80"/>
        <end position="91"/>
    </location>
</feature>
<feature type="region of interest" description="Disordered" evidence="1">
    <location>
        <begin position="593"/>
        <end position="666"/>
    </location>
</feature>
<feature type="compositionally biased region" description="Low complexity" evidence="1">
    <location>
        <begin position="421"/>
        <end position="439"/>
    </location>
</feature>
<evidence type="ECO:0000256" key="1">
    <source>
        <dbReference type="SAM" id="MobiDB-lite"/>
    </source>
</evidence>
<feature type="compositionally biased region" description="Basic and acidic residues" evidence="1">
    <location>
        <begin position="307"/>
        <end position="333"/>
    </location>
</feature>
<proteinExistence type="predicted"/>
<feature type="region of interest" description="Disordered" evidence="1">
    <location>
        <begin position="421"/>
        <end position="490"/>
    </location>
</feature>
<gene>
    <name evidence="2" type="ORF">TKK_003262</name>
</gene>